<dbReference type="RefSeq" id="WP_212981534.1">
    <property type="nucleotide sequence ID" value="NZ_AP025343.1"/>
</dbReference>
<comment type="caution">
    <text evidence="1">The sequence shown here is derived from an EMBL/GenBank/DDBJ whole genome shotgun (WGS) entry which is preliminary data.</text>
</comment>
<keyword evidence="2" id="KW-1185">Reference proteome</keyword>
<organism evidence="1 2">
    <name type="scientific">Paenibacillus azoreducens</name>
    <dbReference type="NCBI Taxonomy" id="116718"/>
    <lineage>
        <taxon>Bacteria</taxon>
        <taxon>Bacillati</taxon>
        <taxon>Bacillota</taxon>
        <taxon>Bacilli</taxon>
        <taxon>Bacillales</taxon>
        <taxon>Paenibacillaceae</taxon>
        <taxon>Paenibacillus</taxon>
    </lineage>
</organism>
<protein>
    <recommendedName>
        <fullName evidence="3">Minor capsid protein</fullName>
    </recommendedName>
</protein>
<evidence type="ECO:0000313" key="2">
    <source>
        <dbReference type="Proteomes" id="UP000682811"/>
    </source>
</evidence>
<proteinExistence type="predicted"/>
<gene>
    <name evidence="1" type="ORF">J34TS1_63230</name>
</gene>
<accession>A0A919YLI0</accession>
<name>A0A919YLI0_9BACL</name>
<evidence type="ECO:0008006" key="3">
    <source>
        <dbReference type="Google" id="ProtNLM"/>
    </source>
</evidence>
<sequence length="124" mass="14272">MKVTAKVILNQAALKNLEQIQQQAIEMTAEAVKTDIVTSQVVPKQTGELERSGHVVVDRGKARIVFDTPYARRLYWHPEYNFRTDKNQNARGKWMEPYQSGDKKDFAKQAFSKFVKQLSKGMIK</sequence>
<dbReference type="Proteomes" id="UP000682811">
    <property type="component" value="Unassembled WGS sequence"/>
</dbReference>
<reference evidence="1 2" key="1">
    <citation type="submission" date="2021-03" db="EMBL/GenBank/DDBJ databases">
        <title>Antimicrobial resistance genes in bacteria isolated from Japanese honey, and their potential for conferring macrolide and lincosamide resistance in the American foulbrood pathogen Paenibacillus larvae.</title>
        <authorList>
            <person name="Okamoto M."/>
            <person name="Kumagai M."/>
            <person name="Kanamori H."/>
            <person name="Takamatsu D."/>
        </authorList>
    </citation>
    <scope>NUCLEOTIDE SEQUENCE [LARGE SCALE GENOMIC DNA]</scope>
    <source>
        <strain evidence="1 2">J34TS1</strain>
    </source>
</reference>
<dbReference type="EMBL" id="BORT01000057">
    <property type="protein sequence ID" value="GIO51558.1"/>
    <property type="molecule type" value="Genomic_DNA"/>
</dbReference>
<evidence type="ECO:0000313" key="1">
    <source>
        <dbReference type="EMBL" id="GIO51558.1"/>
    </source>
</evidence>
<dbReference type="AlphaFoldDB" id="A0A919YLI0"/>